<sequence length="273" mass="29711">MESLEEKANSSTGFFKYVFNFDGDSKGEMINLVQYSVLAIIPVVILNKLIQRFVPEVDEDKGSIEILVEVIIQVIVMFIGLLFINRIITYIPTFSKMAYPEIQIIFFVLPVLMIILSLQTRIGEKVSILTDRVKELWDGKMSNSSSSSNSKNKQGQSNSQNNKNIRVSQPISNNGMGNMGAMGGMNTMNNNAQMMSLQSSQMYNDGTAINQLPTYSQPSSGSSSGSSGNVQQLPDYNAMYQLDSTPMIGASSPGGGVVPASELLGGFFSGSSF</sequence>
<accession>A0A6C0EEG1</accession>
<feature type="compositionally biased region" description="Polar residues" evidence="1">
    <location>
        <begin position="208"/>
        <end position="218"/>
    </location>
</feature>
<feature type="compositionally biased region" description="Low complexity" evidence="1">
    <location>
        <begin position="219"/>
        <end position="228"/>
    </location>
</feature>
<keyword evidence="2" id="KW-0472">Membrane</keyword>
<feature type="transmembrane region" description="Helical" evidence="2">
    <location>
        <begin position="70"/>
        <end position="91"/>
    </location>
</feature>
<organism evidence="3">
    <name type="scientific">viral metagenome</name>
    <dbReference type="NCBI Taxonomy" id="1070528"/>
    <lineage>
        <taxon>unclassified sequences</taxon>
        <taxon>metagenomes</taxon>
        <taxon>organismal metagenomes</taxon>
    </lineage>
</organism>
<feature type="transmembrane region" description="Helical" evidence="2">
    <location>
        <begin position="32"/>
        <end position="50"/>
    </location>
</feature>
<dbReference type="EMBL" id="MN739823">
    <property type="protein sequence ID" value="QHT27514.1"/>
    <property type="molecule type" value="Genomic_DNA"/>
</dbReference>
<keyword evidence="2" id="KW-0812">Transmembrane</keyword>
<feature type="region of interest" description="Disordered" evidence="1">
    <location>
        <begin position="208"/>
        <end position="232"/>
    </location>
</feature>
<feature type="region of interest" description="Disordered" evidence="1">
    <location>
        <begin position="140"/>
        <end position="171"/>
    </location>
</feature>
<evidence type="ECO:0000256" key="1">
    <source>
        <dbReference type="SAM" id="MobiDB-lite"/>
    </source>
</evidence>
<dbReference type="AlphaFoldDB" id="A0A6C0EEG1"/>
<name>A0A6C0EEG1_9ZZZZ</name>
<protein>
    <submittedName>
        <fullName evidence="3">Uncharacterized protein</fullName>
    </submittedName>
</protein>
<proteinExistence type="predicted"/>
<reference evidence="3" key="1">
    <citation type="journal article" date="2020" name="Nature">
        <title>Giant virus diversity and host interactions through global metagenomics.</title>
        <authorList>
            <person name="Schulz F."/>
            <person name="Roux S."/>
            <person name="Paez-Espino D."/>
            <person name="Jungbluth S."/>
            <person name="Walsh D.A."/>
            <person name="Denef V.J."/>
            <person name="McMahon K.D."/>
            <person name="Konstantinidis K.T."/>
            <person name="Eloe-Fadrosh E.A."/>
            <person name="Kyrpides N.C."/>
            <person name="Woyke T."/>
        </authorList>
    </citation>
    <scope>NUCLEOTIDE SEQUENCE</scope>
    <source>
        <strain evidence="3">GVMAG-M-3300023179-33</strain>
    </source>
</reference>
<keyword evidence="2" id="KW-1133">Transmembrane helix</keyword>
<evidence type="ECO:0000313" key="3">
    <source>
        <dbReference type="EMBL" id="QHT27514.1"/>
    </source>
</evidence>
<feature type="transmembrane region" description="Helical" evidence="2">
    <location>
        <begin position="97"/>
        <end position="118"/>
    </location>
</feature>
<feature type="compositionally biased region" description="Low complexity" evidence="1">
    <location>
        <begin position="142"/>
        <end position="164"/>
    </location>
</feature>
<evidence type="ECO:0000256" key="2">
    <source>
        <dbReference type="SAM" id="Phobius"/>
    </source>
</evidence>